<sequence>MLFKINREELDKVITGYKPHRHTKKAIQAFQKDMADIEKYAASIEERKAETQVKLTKVLADMEATYEIGERIYLQNEQEHLVKELQGLDVYLEECTERKSQARVKHAPAVAEAIDKDHRELSNTFKEGMNAAVRVALSDVMDCVADVSKMLEAEQKEFEHDVYNCLAGDSAVTEAYNFRNKTINTETPLEIGYLQIMPSHFGEARKGLNTVKSNSFIVRNYCKEGGNE</sequence>
<dbReference type="EMBL" id="WBPG01000014">
    <property type="protein sequence ID" value="KAB2443275.1"/>
    <property type="molecule type" value="Genomic_DNA"/>
</dbReference>
<comment type="caution">
    <text evidence="1">The sequence shown here is derived from an EMBL/GenBank/DDBJ whole genome shotgun (WGS) entry which is preliminary data.</text>
</comment>
<gene>
    <name evidence="1" type="ORF">F8163_09335</name>
</gene>
<dbReference type="RefSeq" id="WP_151625521.1">
    <property type="nucleotide sequence ID" value="NZ_WBPG01000014.1"/>
</dbReference>
<accession>A0A7V7V562</accession>
<organism evidence="1 2">
    <name type="scientific">Bacillus luti</name>
    <dbReference type="NCBI Taxonomy" id="2026191"/>
    <lineage>
        <taxon>Bacteria</taxon>
        <taxon>Bacillati</taxon>
        <taxon>Bacillota</taxon>
        <taxon>Bacilli</taxon>
        <taxon>Bacillales</taxon>
        <taxon>Bacillaceae</taxon>
        <taxon>Bacillus</taxon>
        <taxon>Bacillus cereus group</taxon>
    </lineage>
</organism>
<evidence type="ECO:0000313" key="1">
    <source>
        <dbReference type="EMBL" id="KAB2443275.1"/>
    </source>
</evidence>
<name>A0A7V7V562_9BACI</name>
<proteinExistence type="predicted"/>
<dbReference type="AlphaFoldDB" id="A0A7V7V562"/>
<dbReference type="Proteomes" id="UP000470409">
    <property type="component" value="Unassembled WGS sequence"/>
</dbReference>
<protein>
    <submittedName>
        <fullName evidence="1">Metalloendopeptidase</fullName>
    </submittedName>
</protein>
<evidence type="ECO:0000313" key="2">
    <source>
        <dbReference type="Proteomes" id="UP000470409"/>
    </source>
</evidence>
<reference evidence="1 2" key="1">
    <citation type="submission" date="2019-10" db="EMBL/GenBank/DDBJ databases">
        <title>Bacillus from the desert of Cuatro Cinegas, Coahuila.</title>
        <authorList>
            <person name="Olmedo-Alvarez G."/>
            <person name="Saldana S."/>
            <person name="Barcelo D."/>
        </authorList>
    </citation>
    <scope>NUCLEOTIDE SEQUENCE [LARGE SCALE GENOMIC DNA]</scope>
    <source>
        <strain evidence="1 2">CH155b_5T</strain>
    </source>
</reference>